<keyword evidence="3" id="KW-0964">Secreted</keyword>
<comment type="similarity">
    <text evidence="2">Belongs to the Necrosis inducing protein (NPP1) family.</text>
</comment>
<dbReference type="Pfam" id="PF05630">
    <property type="entry name" value="NPP1"/>
    <property type="match status" value="1"/>
</dbReference>
<feature type="signal peptide" evidence="5">
    <location>
        <begin position="1"/>
        <end position="19"/>
    </location>
</feature>
<dbReference type="AlphaFoldDB" id="A0A6A4BHT2"/>
<evidence type="ECO:0000256" key="5">
    <source>
        <dbReference type="SAM" id="SignalP"/>
    </source>
</evidence>
<dbReference type="InterPro" id="IPR008701">
    <property type="entry name" value="NPP1"/>
</dbReference>
<dbReference type="PANTHER" id="PTHR33657:SF8">
    <property type="entry name" value="DOMAIN PROTEIN, PUTATIVE (AFU_ORTHOLOGUE AFUA_5G00600)-RELATED"/>
    <property type="match status" value="1"/>
</dbReference>
<feature type="chain" id="PRO_5036167112" description="Necrosis inducing protein NPP1 type" evidence="5">
    <location>
        <begin position="20"/>
        <end position="246"/>
    </location>
</feature>
<organism evidence="7 9">
    <name type="scientific">Phytophthora rubi</name>
    <dbReference type="NCBI Taxonomy" id="129364"/>
    <lineage>
        <taxon>Eukaryota</taxon>
        <taxon>Sar</taxon>
        <taxon>Stramenopiles</taxon>
        <taxon>Oomycota</taxon>
        <taxon>Peronosporomycetes</taxon>
        <taxon>Peronosporales</taxon>
        <taxon>Peronosporaceae</taxon>
        <taxon>Phytophthora</taxon>
    </lineage>
</organism>
<keyword evidence="5" id="KW-0732">Signal</keyword>
<sequence>MNLRGFLTILAASFIAVDAGKIDHDKVEPFPQPEPVTISEKAAVKFKPQLNIVSGCVAFPAVNAAGETSGGLKGNSGNSACDSAPLGSQVYGRAMWYNDVWAIMYAWYFPKGFFIGVASRRFDWASAVVWIDNPDFATPKILGLSTSTIDDDYQTKNPAPDFAILDGTSTLLYHSINEAAGQLWGFSQPCSSCIACMQHFVGYLHSLAARTNKNNHHQHSGEVGKLEQSRPALRGTTPALSSQLLG</sequence>
<dbReference type="EMBL" id="QXFT01004923">
    <property type="protein sequence ID" value="KAE9275133.1"/>
    <property type="molecule type" value="Genomic_DNA"/>
</dbReference>
<protein>
    <recommendedName>
        <fullName evidence="10">Necrosis inducing protein NPP1 type</fullName>
    </recommendedName>
</protein>
<evidence type="ECO:0008006" key="10">
    <source>
        <dbReference type="Google" id="ProtNLM"/>
    </source>
</evidence>
<keyword evidence="9" id="KW-1185">Reference proteome</keyword>
<evidence type="ECO:0000313" key="8">
    <source>
        <dbReference type="Proteomes" id="UP000429607"/>
    </source>
</evidence>
<dbReference type="Proteomes" id="UP000429607">
    <property type="component" value="Unassembled WGS sequence"/>
</dbReference>
<evidence type="ECO:0000256" key="2">
    <source>
        <dbReference type="ARBA" id="ARBA00009520"/>
    </source>
</evidence>
<evidence type="ECO:0000313" key="6">
    <source>
        <dbReference type="EMBL" id="KAE8961998.1"/>
    </source>
</evidence>
<evidence type="ECO:0000256" key="4">
    <source>
        <dbReference type="ARBA" id="ARBA00023026"/>
    </source>
</evidence>
<dbReference type="EMBL" id="QXFV01006254">
    <property type="protein sequence ID" value="KAE8961998.1"/>
    <property type="molecule type" value="Genomic_DNA"/>
</dbReference>
<reference evidence="7 9" key="1">
    <citation type="submission" date="2018-08" db="EMBL/GenBank/DDBJ databases">
        <title>Genomic investigation of the strawberry pathogen Phytophthora fragariae indicates pathogenicity is determined by transcriptional variation in three key races.</title>
        <authorList>
            <person name="Adams T.M."/>
            <person name="Armitage A.D."/>
            <person name="Sobczyk M.K."/>
            <person name="Bates H.J."/>
            <person name="Dunwell J.M."/>
            <person name="Nellist C.F."/>
            <person name="Harrison R.J."/>
        </authorList>
    </citation>
    <scope>NUCLEOTIDE SEQUENCE [LARGE SCALE GENOMIC DNA]</scope>
    <source>
        <strain evidence="6 8">SCRP249</strain>
        <strain evidence="7 9">SCRP333</strain>
    </source>
</reference>
<name>A0A6A4BHT2_9STRA</name>
<dbReference type="PANTHER" id="PTHR33657">
    <property type="entry name" value="DOMAIN PROTEIN, PUTATIVE (AFU_ORTHOLOGUE AFUA_5G00600)-RELATED"/>
    <property type="match status" value="1"/>
</dbReference>
<evidence type="ECO:0000256" key="1">
    <source>
        <dbReference type="ARBA" id="ARBA00004613"/>
    </source>
</evidence>
<proteinExistence type="inferred from homology"/>
<accession>A0A6A4BHT2</accession>
<gene>
    <name evidence="6" type="ORF">PR001_g29857</name>
    <name evidence="7" type="ORF">PR003_g29418</name>
</gene>
<keyword evidence="4" id="KW-0843">Virulence</keyword>
<evidence type="ECO:0000313" key="9">
    <source>
        <dbReference type="Proteomes" id="UP000434957"/>
    </source>
</evidence>
<evidence type="ECO:0000256" key="3">
    <source>
        <dbReference type="ARBA" id="ARBA00022525"/>
    </source>
</evidence>
<comment type="caution">
    <text evidence="7">The sequence shown here is derived from an EMBL/GenBank/DDBJ whole genome shotgun (WGS) entry which is preliminary data.</text>
</comment>
<evidence type="ECO:0000313" key="7">
    <source>
        <dbReference type="EMBL" id="KAE9275133.1"/>
    </source>
</evidence>
<dbReference type="GO" id="GO:0005576">
    <property type="term" value="C:extracellular region"/>
    <property type="evidence" value="ECO:0007669"/>
    <property type="project" value="UniProtKB-SubCell"/>
</dbReference>
<dbReference type="Proteomes" id="UP000434957">
    <property type="component" value="Unassembled WGS sequence"/>
</dbReference>
<comment type="subcellular location">
    <subcellularLocation>
        <location evidence="1">Secreted</location>
    </subcellularLocation>
</comment>